<gene>
    <name evidence="1" type="ORF">HYC85_025370</name>
</gene>
<sequence length="54" mass="6134">MPTFRFYNYEEANSLQISITTNPKTLVFLWADNPSKGISKCGKHSTDFVICCIC</sequence>
<evidence type="ECO:0000313" key="1">
    <source>
        <dbReference type="EMBL" id="KAF5937864.1"/>
    </source>
</evidence>
<evidence type="ECO:0000313" key="2">
    <source>
        <dbReference type="Proteomes" id="UP000593564"/>
    </source>
</evidence>
<dbReference type="EMBL" id="JACBKZ010000012">
    <property type="protein sequence ID" value="KAF5937864.1"/>
    <property type="molecule type" value="Genomic_DNA"/>
</dbReference>
<proteinExistence type="predicted"/>
<comment type="caution">
    <text evidence="1">The sequence shown here is derived from an EMBL/GenBank/DDBJ whole genome shotgun (WGS) entry which is preliminary data.</text>
</comment>
<name>A0A7J7GEL6_CAMSI</name>
<dbReference type="Proteomes" id="UP000593564">
    <property type="component" value="Unassembled WGS sequence"/>
</dbReference>
<protein>
    <submittedName>
        <fullName evidence="1">Uncharacterized protein</fullName>
    </submittedName>
</protein>
<organism evidence="1 2">
    <name type="scientific">Camellia sinensis</name>
    <name type="common">Tea plant</name>
    <name type="synonym">Thea sinensis</name>
    <dbReference type="NCBI Taxonomy" id="4442"/>
    <lineage>
        <taxon>Eukaryota</taxon>
        <taxon>Viridiplantae</taxon>
        <taxon>Streptophyta</taxon>
        <taxon>Embryophyta</taxon>
        <taxon>Tracheophyta</taxon>
        <taxon>Spermatophyta</taxon>
        <taxon>Magnoliopsida</taxon>
        <taxon>eudicotyledons</taxon>
        <taxon>Gunneridae</taxon>
        <taxon>Pentapetalae</taxon>
        <taxon>asterids</taxon>
        <taxon>Ericales</taxon>
        <taxon>Theaceae</taxon>
        <taxon>Camellia</taxon>
    </lineage>
</organism>
<keyword evidence="2" id="KW-1185">Reference proteome</keyword>
<reference evidence="2" key="1">
    <citation type="journal article" date="2020" name="Nat. Commun.">
        <title>Genome assembly of wild tea tree DASZ reveals pedigree and selection history of tea varieties.</title>
        <authorList>
            <person name="Zhang W."/>
            <person name="Zhang Y."/>
            <person name="Qiu H."/>
            <person name="Guo Y."/>
            <person name="Wan H."/>
            <person name="Zhang X."/>
            <person name="Scossa F."/>
            <person name="Alseekh S."/>
            <person name="Zhang Q."/>
            <person name="Wang P."/>
            <person name="Xu L."/>
            <person name="Schmidt M.H."/>
            <person name="Jia X."/>
            <person name="Li D."/>
            <person name="Zhu A."/>
            <person name="Guo F."/>
            <person name="Chen W."/>
            <person name="Ni D."/>
            <person name="Usadel B."/>
            <person name="Fernie A.R."/>
            <person name="Wen W."/>
        </authorList>
    </citation>
    <scope>NUCLEOTIDE SEQUENCE [LARGE SCALE GENOMIC DNA]</scope>
    <source>
        <strain evidence="2">cv. G240</strain>
    </source>
</reference>
<accession>A0A7J7GEL6</accession>
<reference evidence="1 2" key="2">
    <citation type="submission" date="2020-07" db="EMBL/GenBank/DDBJ databases">
        <title>Genome assembly of wild tea tree DASZ reveals pedigree and selection history of tea varieties.</title>
        <authorList>
            <person name="Zhang W."/>
        </authorList>
    </citation>
    <scope>NUCLEOTIDE SEQUENCE [LARGE SCALE GENOMIC DNA]</scope>
    <source>
        <strain evidence="2">cv. G240</strain>
        <tissue evidence="1">Leaf</tissue>
    </source>
</reference>
<dbReference type="AlphaFoldDB" id="A0A7J7GEL6"/>